<evidence type="ECO:0000313" key="3">
    <source>
        <dbReference type="Proteomes" id="UP000271624"/>
    </source>
</evidence>
<feature type="chain" id="PRO_5030092607" evidence="1">
    <location>
        <begin position="25"/>
        <end position="147"/>
    </location>
</feature>
<reference evidence="2" key="1">
    <citation type="submission" date="2018-12" db="EMBL/GenBank/DDBJ databases">
        <authorList>
            <person name="Will S."/>
            <person name="Neumann-Schaal M."/>
            <person name="Henke P."/>
        </authorList>
    </citation>
    <scope>NUCLEOTIDE SEQUENCE</scope>
    <source>
        <strain evidence="2">PCC 7102</strain>
    </source>
</reference>
<name>A0A433VU89_9CYAN</name>
<keyword evidence="1" id="KW-0732">Signal</keyword>
<proteinExistence type="predicted"/>
<evidence type="ECO:0000256" key="1">
    <source>
        <dbReference type="SAM" id="SignalP"/>
    </source>
</evidence>
<accession>A0A433VU89</accession>
<dbReference type="OrthoDB" id="514726at2"/>
<comment type="caution">
    <text evidence="2">The sequence shown here is derived from an EMBL/GenBank/DDBJ whole genome shotgun (WGS) entry which is preliminary data.</text>
</comment>
<gene>
    <name evidence="2" type="ORF">DSM106972_001620</name>
</gene>
<sequence>MLRKIILSNIVVAGLMLTIFPATASTNVNKTPSSPTSTLLAQAIDQEALYKAGNALERAANAMLATQTAKSTQQVQLHFDTALVAMEETASLLEQAGVPEGAKAMNRALASVQAAVNAESDAEADNFIKEAGKALDDVITAVEKAAN</sequence>
<protein>
    <submittedName>
        <fullName evidence="2">Uncharacterized protein</fullName>
    </submittedName>
</protein>
<dbReference type="Proteomes" id="UP000271624">
    <property type="component" value="Unassembled WGS sequence"/>
</dbReference>
<dbReference type="RefSeq" id="WP_127077939.1">
    <property type="nucleotide sequence ID" value="NZ_RSCL01000001.1"/>
</dbReference>
<reference evidence="2" key="2">
    <citation type="journal article" date="2019" name="Genome Biol. Evol.">
        <title>Day and night: Metabolic profiles and evolutionary relationships of six axenic non-marine cyanobacteria.</title>
        <authorList>
            <person name="Will S.E."/>
            <person name="Henke P."/>
            <person name="Boedeker C."/>
            <person name="Huang S."/>
            <person name="Brinkmann H."/>
            <person name="Rohde M."/>
            <person name="Jarek M."/>
            <person name="Friedl T."/>
            <person name="Seufert S."/>
            <person name="Schumacher M."/>
            <person name="Overmann J."/>
            <person name="Neumann-Schaal M."/>
            <person name="Petersen J."/>
        </authorList>
    </citation>
    <scope>NUCLEOTIDE SEQUENCE [LARGE SCALE GENOMIC DNA]</scope>
    <source>
        <strain evidence="2">PCC 7102</strain>
    </source>
</reference>
<dbReference type="EMBL" id="RSCL01000001">
    <property type="protein sequence ID" value="RUT09667.1"/>
    <property type="molecule type" value="Genomic_DNA"/>
</dbReference>
<evidence type="ECO:0000313" key="2">
    <source>
        <dbReference type="EMBL" id="RUT09667.1"/>
    </source>
</evidence>
<feature type="signal peptide" evidence="1">
    <location>
        <begin position="1"/>
        <end position="24"/>
    </location>
</feature>
<keyword evidence="3" id="KW-1185">Reference proteome</keyword>
<dbReference type="AlphaFoldDB" id="A0A433VU89"/>
<organism evidence="2 3">
    <name type="scientific">Dulcicalothrix desertica PCC 7102</name>
    <dbReference type="NCBI Taxonomy" id="232991"/>
    <lineage>
        <taxon>Bacteria</taxon>
        <taxon>Bacillati</taxon>
        <taxon>Cyanobacteriota</taxon>
        <taxon>Cyanophyceae</taxon>
        <taxon>Nostocales</taxon>
        <taxon>Calotrichaceae</taxon>
        <taxon>Dulcicalothrix</taxon>
    </lineage>
</organism>